<dbReference type="PANTHER" id="PTHR24422:SF10">
    <property type="entry name" value="CHEMOTAXIS PROTEIN METHYLTRANSFERASE 2"/>
    <property type="match status" value="1"/>
</dbReference>
<evidence type="ECO:0000256" key="6">
    <source>
        <dbReference type="SAM" id="Coils"/>
    </source>
</evidence>
<keyword evidence="6" id="KW-0175">Coiled coil</keyword>
<evidence type="ECO:0000256" key="4">
    <source>
        <dbReference type="ARBA" id="ARBA00022679"/>
    </source>
</evidence>
<dbReference type="CDD" id="cd00130">
    <property type="entry name" value="PAS"/>
    <property type="match status" value="1"/>
</dbReference>
<organism evidence="9 10">
    <name type="scientific">Nocardia otitidiscaviarum</name>
    <dbReference type="NCBI Taxonomy" id="1823"/>
    <lineage>
        <taxon>Bacteria</taxon>
        <taxon>Bacillati</taxon>
        <taxon>Actinomycetota</taxon>
        <taxon>Actinomycetes</taxon>
        <taxon>Mycobacteriales</taxon>
        <taxon>Nocardiaceae</taxon>
        <taxon>Nocardia</taxon>
    </lineage>
</organism>
<dbReference type="RefSeq" id="WP_143979270.1">
    <property type="nucleotide sequence ID" value="NZ_CP041695.1"/>
</dbReference>
<dbReference type="SUPFAM" id="SSF53335">
    <property type="entry name" value="S-adenosyl-L-methionine-dependent methyltransferases"/>
    <property type="match status" value="1"/>
</dbReference>
<dbReference type="Pfam" id="PF01739">
    <property type="entry name" value="CheR"/>
    <property type="match status" value="1"/>
</dbReference>
<sequence length="606" mass="68084">MSGALEELLAFLRESRGFDVDRYRRSALVRRIDTRLRAVGVEDYADYLDLLESSAEEFTRLFDAVLGKATSCFRHPRAWQYLRSDVIPELLAAREPGEELRVWSAGCSSGQEAYSLAITFAEAIGIEQCVERVKIYGTDVDEAALLAARAGTYGGRALASLSTELRERYFDRSGADYVFRPDLRRRVIFGRHDITRDAPISRLDLLVCRNVLLYFPAETQSQILDRFSFAVWEGGYLFLGKAESLRADDHRFEPVQVRHQMYRRRTDDTVSVLAAITPRLGTVPPEQEQAERRARFSALALEYAPFPALAVDAAGVIVVANGRMRERFDINRVEGRPLNELEIAYRPADLQPLIARAVSERHAVRVAVTGTDLRTATPRCWEVRVEPLWADDGSTLGVLVTFTDTTRTTRLGHDLEDKQAELERISYELRSTNEELETTNEELQSSIEELETTNEELRSTNEELETINEELQSGNEELETMNEELRIRTAELDEARKFLEGVLASVEAGIVVLDSKLRIHSWNRGAERLCGLRADEVYQRPFADLDCGLPVSRLRGTIESCLESASSSGPIELEATDPLGRPIVCTVSCTPLNGSLDGLVLLMEAV</sequence>
<reference evidence="9 10" key="1">
    <citation type="submission" date="2019-07" db="EMBL/GenBank/DDBJ databases">
        <title>Complete Genome Sequence and Methylome Analysis of Nocardia otitidis-caviarum NEB252.</title>
        <authorList>
            <person name="Fomenkov A."/>
            <person name="Anton B.P."/>
            <person name="Vincze T."/>
            <person name="Roberts R.J."/>
        </authorList>
    </citation>
    <scope>NUCLEOTIDE SEQUENCE [LARGE SCALE GENOMIC DNA]</scope>
    <source>
        <strain evidence="9 10">NEB252</strain>
    </source>
</reference>
<evidence type="ECO:0000256" key="1">
    <source>
        <dbReference type="ARBA" id="ARBA00001541"/>
    </source>
</evidence>
<evidence type="ECO:0000256" key="2">
    <source>
        <dbReference type="ARBA" id="ARBA00012534"/>
    </source>
</evidence>
<dbReference type="EMBL" id="CP041695">
    <property type="protein sequence ID" value="QDP77538.1"/>
    <property type="molecule type" value="Genomic_DNA"/>
</dbReference>
<dbReference type="GO" id="GO:0032259">
    <property type="term" value="P:methylation"/>
    <property type="evidence" value="ECO:0007669"/>
    <property type="project" value="UniProtKB-KW"/>
</dbReference>
<evidence type="ECO:0000256" key="3">
    <source>
        <dbReference type="ARBA" id="ARBA00022603"/>
    </source>
</evidence>
<dbReference type="NCBIfam" id="TIGR00229">
    <property type="entry name" value="sensory_box"/>
    <property type="match status" value="1"/>
</dbReference>
<dbReference type="InterPro" id="IPR050903">
    <property type="entry name" value="Bact_Chemotaxis_MeTrfase"/>
</dbReference>
<dbReference type="GeneID" id="80330989"/>
<dbReference type="Pfam" id="PF08448">
    <property type="entry name" value="PAS_4"/>
    <property type="match status" value="2"/>
</dbReference>
<dbReference type="Gene3D" id="3.30.450.20">
    <property type="entry name" value="PAS domain"/>
    <property type="match status" value="2"/>
</dbReference>
<proteinExistence type="predicted"/>
<gene>
    <name evidence="9" type="ORF">FOH10_01045</name>
</gene>
<dbReference type="PROSITE" id="PS50123">
    <property type="entry name" value="CHER"/>
    <property type="match status" value="1"/>
</dbReference>
<dbReference type="SUPFAM" id="SSF47757">
    <property type="entry name" value="Chemotaxis receptor methyltransferase CheR, N-terminal domain"/>
    <property type="match status" value="1"/>
</dbReference>
<dbReference type="PRINTS" id="PR00996">
    <property type="entry name" value="CHERMTFRASE"/>
</dbReference>
<dbReference type="GO" id="GO:0008983">
    <property type="term" value="F:protein-glutamate O-methyltransferase activity"/>
    <property type="evidence" value="ECO:0007669"/>
    <property type="project" value="UniProtKB-EC"/>
</dbReference>
<protein>
    <recommendedName>
        <fullName evidence="2">protein-glutamate O-methyltransferase</fullName>
        <ecNumber evidence="2">2.1.1.80</ecNumber>
    </recommendedName>
</protein>
<dbReference type="InterPro" id="IPR022641">
    <property type="entry name" value="CheR_N"/>
</dbReference>
<dbReference type="PROSITE" id="PS50112">
    <property type="entry name" value="PAS"/>
    <property type="match status" value="1"/>
</dbReference>
<dbReference type="SUPFAM" id="SSF55785">
    <property type="entry name" value="PYP-like sensor domain (PAS domain)"/>
    <property type="match status" value="2"/>
</dbReference>
<feature type="domain" description="CheR-type methyltransferase" evidence="8">
    <location>
        <begin position="1"/>
        <end position="268"/>
    </location>
</feature>
<dbReference type="AlphaFoldDB" id="A0A516NF51"/>
<evidence type="ECO:0000313" key="9">
    <source>
        <dbReference type="EMBL" id="QDP77538.1"/>
    </source>
</evidence>
<evidence type="ECO:0000259" key="7">
    <source>
        <dbReference type="PROSITE" id="PS50112"/>
    </source>
</evidence>
<keyword evidence="5" id="KW-0949">S-adenosyl-L-methionine</keyword>
<dbReference type="PANTHER" id="PTHR24422">
    <property type="entry name" value="CHEMOTAXIS PROTEIN METHYLTRANSFERASE"/>
    <property type="match status" value="1"/>
</dbReference>
<dbReference type="EC" id="2.1.1.80" evidence="2"/>
<dbReference type="InterPro" id="IPR000780">
    <property type="entry name" value="CheR_MeTrfase"/>
</dbReference>
<evidence type="ECO:0000256" key="5">
    <source>
        <dbReference type="ARBA" id="ARBA00022691"/>
    </source>
</evidence>
<dbReference type="Pfam" id="PF03705">
    <property type="entry name" value="CheR_N"/>
    <property type="match status" value="1"/>
</dbReference>
<evidence type="ECO:0000259" key="8">
    <source>
        <dbReference type="PROSITE" id="PS50123"/>
    </source>
</evidence>
<dbReference type="InterPro" id="IPR029063">
    <property type="entry name" value="SAM-dependent_MTases_sf"/>
</dbReference>
<name>A0A516NF51_9NOCA</name>
<evidence type="ECO:0000313" key="10">
    <source>
        <dbReference type="Proteomes" id="UP000317039"/>
    </source>
</evidence>
<dbReference type="InterPro" id="IPR022642">
    <property type="entry name" value="CheR_C"/>
</dbReference>
<dbReference type="InterPro" id="IPR036804">
    <property type="entry name" value="CheR_N_sf"/>
</dbReference>
<dbReference type="SMART" id="SM00091">
    <property type="entry name" value="PAS"/>
    <property type="match status" value="2"/>
</dbReference>
<dbReference type="Gene3D" id="1.20.120.330">
    <property type="entry name" value="Nucleotidyltransferases domain 2"/>
    <property type="match status" value="1"/>
</dbReference>
<dbReference type="SMART" id="SM00138">
    <property type="entry name" value="MeTrc"/>
    <property type="match status" value="1"/>
</dbReference>
<dbReference type="KEGG" id="nod:FOH10_01045"/>
<keyword evidence="3" id="KW-0489">Methyltransferase</keyword>
<feature type="domain" description="PAS" evidence="7">
    <location>
        <begin position="495"/>
        <end position="540"/>
    </location>
</feature>
<feature type="coiled-coil region" evidence="6">
    <location>
        <begin position="415"/>
        <end position="495"/>
    </location>
</feature>
<keyword evidence="4" id="KW-0808">Transferase</keyword>
<accession>A0A516NF51</accession>
<dbReference type="Proteomes" id="UP000317039">
    <property type="component" value="Chromosome"/>
</dbReference>
<dbReference type="InterPro" id="IPR013656">
    <property type="entry name" value="PAS_4"/>
</dbReference>
<dbReference type="Gene3D" id="1.10.155.10">
    <property type="entry name" value="Chemotaxis receptor methyltransferase CheR, N-terminal domain"/>
    <property type="match status" value="1"/>
</dbReference>
<dbReference type="InterPro" id="IPR000014">
    <property type="entry name" value="PAS"/>
</dbReference>
<dbReference type="Gene3D" id="3.40.50.150">
    <property type="entry name" value="Vaccinia Virus protein VP39"/>
    <property type="match status" value="1"/>
</dbReference>
<comment type="catalytic activity">
    <reaction evidence="1">
        <text>L-glutamyl-[protein] + S-adenosyl-L-methionine = [protein]-L-glutamate 5-O-methyl ester + S-adenosyl-L-homocysteine</text>
        <dbReference type="Rhea" id="RHEA:24452"/>
        <dbReference type="Rhea" id="RHEA-COMP:10208"/>
        <dbReference type="Rhea" id="RHEA-COMP:10311"/>
        <dbReference type="ChEBI" id="CHEBI:29973"/>
        <dbReference type="ChEBI" id="CHEBI:57856"/>
        <dbReference type="ChEBI" id="CHEBI:59789"/>
        <dbReference type="ChEBI" id="CHEBI:82795"/>
        <dbReference type="EC" id="2.1.1.80"/>
    </reaction>
</comment>
<dbReference type="InterPro" id="IPR035965">
    <property type="entry name" value="PAS-like_dom_sf"/>
</dbReference>